<dbReference type="OrthoDB" id="103819at2759"/>
<feature type="transmembrane region" description="Helical" evidence="6">
    <location>
        <begin position="503"/>
        <end position="524"/>
    </location>
</feature>
<dbReference type="Proteomes" id="UP000188318">
    <property type="component" value="Unassembled WGS sequence"/>
</dbReference>
<keyword evidence="9" id="KW-1185">Reference proteome</keyword>
<dbReference type="EMBL" id="KV907505">
    <property type="protein sequence ID" value="OOF93154.1"/>
    <property type="molecule type" value="Genomic_DNA"/>
</dbReference>
<evidence type="ECO:0000256" key="2">
    <source>
        <dbReference type="ARBA" id="ARBA00023125"/>
    </source>
</evidence>
<dbReference type="InterPro" id="IPR050987">
    <property type="entry name" value="AtrR-like"/>
</dbReference>
<accession>A0A1R3RFA6</accession>
<evidence type="ECO:0000256" key="6">
    <source>
        <dbReference type="SAM" id="Phobius"/>
    </source>
</evidence>
<dbReference type="GO" id="GO:0003677">
    <property type="term" value="F:DNA binding"/>
    <property type="evidence" value="ECO:0007669"/>
    <property type="project" value="UniProtKB-KW"/>
</dbReference>
<dbReference type="Gene3D" id="4.10.240.10">
    <property type="entry name" value="Zn(2)-C6 fungal-type DNA-binding domain"/>
    <property type="match status" value="1"/>
</dbReference>
<evidence type="ECO:0000259" key="7">
    <source>
        <dbReference type="SMART" id="SM00906"/>
    </source>
</evidence>
<dbReference type="InterPro" id="IPR007219">
    <property type="entry name" value="XnlR_reg_dom"/>
</dbReference>
<dbReference type="GO" id="GO:0008270">
    <property type="term" value="F:zinc ion binding"/>
    <property type="evidence" value="ECO:0007669"/>
    <property type="project" value="InterPro"/>
</dbReference>
<evidence type="ECO:0000256" key="1">
    <source>
        <dbReference type="ARBA" id="ARBA00023015"/>
    </source>
</evidence>
<feature type="domain" description="Xylanolytic transcriptional activator regulatory" evidence="7">
    <location>
        <begin position="295"/>
        <end position="368"/>
    </location>
</feature>
<reference evidence="9" key="1">
    <citation type="journal article" date="2017" name="Genome Biol.">
        <title>Comparative genomics reveals high biological diversity and specific adaptations in the industrially and medically important fungal genus Aspergillus.</title>
        <authorList>
            <person name="de Vries R.P."/>
            <person name="Riley R."/>
            <person name="Wiebenga A."/>
            <person name="Aguilar-Osorio G."/>
            <person name="Amillis S."/>
            <person name="Uchima C.A."/>
            <person name="Anderluh G."/>
            <person name="Asadollahi M."/>
            <person name="Askin M."/>
            <person name="Barry K."/>
            <person name="Battaglia E."/>
            <person name="Bayram O."/>
            <person name="Benocci T."/>
            <person name="Braus-Stromeyer S.A."/>
            <person name="Caldana C."/>
            <person name="Canovas D."/>
            <person name="Cerqueira G.C."/>
            <person name="Chen F."/>
            <person name="Chen W."/>
            <person name="Choi C."/>
            <person name="Clum A."/>
            <person name="Dos Santos R.A."/>
            <person name="Damasio A.R."/>
            <person name="Diallinas G."/>
            <person name="Emri T."/>
            <person name="Fekete E."/>
            <person name="Flipphi M."/>
            <person name="Freyberg S."/>
            <person name="Gallo A."/>
            <person name="Gournas C."/>
            <person name="Habgood R."/>
            <person name="Hainaut M."/>
            <person name="Harispe M.L."/>
            <person name="Henrissat B."/>
            <person name="Hilden K.S."/>
            <person name="Hope R."/>
            <person name="Hossain A."/>
            <person name="Karabika E."/>
            <person name="Karaffa L."/>
            <person name="Karanyi Z."/>
            <person name="Krasevec N."/>
            <person name="Kuo A."/>
            <person name="Kusch H."/>
            <person name="LaButti K."/>
            <person name="Lagendijk E.L."/>
            <person name="Lapidus A."/>
            <person name="Levasseur A."/>
            <person name="Lindquist E."/>
            <person name="Lipzen A."/>
            <person name="Logrieco A.F."/>
            <person name="MacCabe A."/>
            <person name="Maekelae M.R."/>
            <person name="Malavazi I."/>
            <person name="Melin P."/>
            <person name="Meyer V."/>
            <person name="Mielnichuk N."/>
            <person name="Miskei M."/>
            <person name="Molnar A.P."/>
            <person name="Mule G."/>
            <person name="Ngan C.Y."/>
            <person name="Orejas M."/>
            <person name="Orosz E."/>
            <person name="Ouedraogo J.P."/>
            <person name="Overkamp K.M."/>
            <person name="Park H.-S."/>
            <person name="Perrone G."/>
            <person name="Piumi F."/>
            <person name="Punt P.J."/>
            <person name="Ram A.F."/>
            <person name="Ramon A."/>
            <person name="Rauscher S."/>
            <person name="Record E."/>
            <person name="Riano-Pachon D.M."/>
            <person name="Robert V."/>
            <person name="Roehrig J."/>
            <person name="Ruller R."/>
            <person name="Salamov A."/>
            <person name="Salih N.S."/>
            <person name="Samson R.A."/>
            <person name="Sandor E."/>
            <person name="Sanguinetti M."/>
            <person name="Schuetze T."/>
            <person name="Sepcic K."/>
            <person name="Shelest E."/>
            <person name="Sherlock G."/>
            <person name="Sophianopoulou V."/>
            <person name="Squina F.M."/>
            <person name="Sun H."/>
            <person name="Susca A."/>
            <person name="Todd R.B."/>
            <person name="Tsang A."/>
            <person name="Unkles S.E."/>
            <person name="van de Wiele N."/>
            <person name="van Rossen-Uffink D."/>
            <person name="Oliveira J.V."/>
            <person name="Vesth T.C."/>
            <person name="Visser J."/>
            <person name="Yu J.-H."/>
            <person name="Zhou M."/>
            <person name="Andersen M.R."/>
            <person name="Archer D.B."/>
            <person name="Baker S.E."/>
            <person name="Benoit I."/>
            <person name="Brakhage A.A."/>
            <person name="Braus G.H."/>
            <person name="Fischer R."/>
            <person name="Frisvad J.C."/>
            <person name="Goldman G.H."/>
            <person name="Houbraken J."/>
            <person name="Oakley B."/>
            <person name="Pocsi I."/>
            <person name="Scazzocchio C."/>
            <person name="Seiboth B."/>
            <person name="vanKuyk P.A."/>
            <person name="Wortman J."/>
            <person name="Dyer P.S."/>
            <person name="Grigoriev I.V."/>
        </authorList>
    </citation>
    <scope>NUCLEOTIDE SEQUENCE [LARGE SCALE GENOMIC DNA]</scope>
    <source>
        <strain evidence="9">ITEM 5010</strain>
    </source>
</reference>
<keyword evidence="1" id="KW-0805">Transcription regulation</keyword>
<dbReference type="GO" id="GO:0006351">
    <property type="term" value="P:DNA-templated transcription"/>
    <property type="evidence" value="ECO:0007669"/>
    <property type="project" value="InterPro"/>
</dbReference>
<sequence length="647" mass="71476">MAARTPTIARNSFRARAIKCDKVIPCSSCSVLGIACGPTGTPGGPGPSRRGDSDDYEQRFSALQEQLMSIQKALQQITQPSTSAQASVQPAHPISASPTAPPFEGQSSFHHETLVARDAAYSAANTSRNGQLGDYVSAALSSLKTSLDRHHACVVQSGEQSPIQTKDNLLPVDLVVAVVKKVKAQPPFFLVSQSWINSARVESLCQSIYFPLNPVAAGSFTLFYGLLFYIIRDYLHAGDTDLARFDLQSSLKLCEQYFATGLSTPEIMVDPTLEKIQALLLGVMKAQEGFDIQRCWSYLSLAFNMCQSMGLHRRSTLEKDEYASAEEKRRAFWALYTIDKNISLNIGVTSHFQDHDLDADLFTPSNDPRHRPWDLMGLVIVEFAGVQGRVYDQLYSTSACRAVDEQRSASIERLSTDLMAVRDRLLAIDVSPGLYADSLHGMAACADFIAYSVLTVIYRAQTRPRDAMAISSRCYESATAALQSHLKCFTYFRGRQTHKQTEYVTWILLYPSFTPFVIVFTHAITTASTADLALLQDTTSSLELIKGLSRGSMHLYTICEAFVRAAQILVNSQQTLTGLEQHQDGSLVMPTTNRLGNIALPDVPWPENTFESTMNQADISMFLNDFIGTNRSVMDILSSDYINDSMQ</sequence>
<dbReference type="PANTHER" id="PTHR46910:SF25">
    <property type="entry name" value="ABC-TRANSPORTER-REGULATING TRANSCRIPTION FACTOR"/>
    <property type="match status" value="1"/>
</dbReference>
<dbReference type="VEuPathDB" id="FungiDB:ASPCADRAFT_53835"/>
<keyword evidence="6" id="KW-0812">Transmembrane</keyword>
<keyword evidence="6" id="KW-0472">Membrane</keyword>
<dbReference type="CDD" id="cd12148">
    <property type="entry name" value="fungal_TF_MHR"/>
    <property type="match status" value="1"/>
</dbReference>
<dbReference type="Pfam" id="PF04082">
    <property type="entry name" value="Fungal_trans"/>
    <property type="match status" value="1"/>
</dbReference>
<dbReference type="GO" id="GO:0000981">
    <property type="term" value="F:DNA-binding transcription factor activity, RNA polymerase II-specific"/>
    <property type="evidence" value="ECO:0007669"/>
    <property type="project" value="InterPro"/>
</dbReference>
<feature type="compositionally biased region" description="Polar residues" evidence="5">
    <location>
        <begin position="76"/>
        <end position="88"/>
    </location>
</feature>
<dbReference type="SMART" id="SM00906">
    <property type="entry name" value="Fungal_trans"/>
    <property type="match status" value="1"/>
</dbReference>
<proteinExistence type="predicted"/>
<organism evidence="8 9">
    <name type="scientific">Aspergillus carbonarius (strain ITEM 5010)</name>
    <dbReference type="NCBI Taxonomy" id="602072"/>
    <lineage>
        <taxon>Eukaryota</taxon>
        <taxon>Fungi</taxon>
        <taxon>Dikarya</taxon>
        <taxon>Ascomycota</taxon>
        <taxon>Pezizomycotina</taxon>
        <taxon>Eurotiomycetes</taxon>
        <taxon>Eurotiomycetidae</taxon>
        <taxon>Eurotiales</taxon>
        <taxon>Aspergillaceae</taxon>
        <taxon>Aspergillus</taxon>
        <taxon>Aspergillus subgen. Circumdati</taxon>
    </lineage>
</organism>
<evidence type="ECO:0000256" key="5">
    <source>
        <dbReference type="SAM" id="MobiDB-lite"/>
    </source>
</evidence>
<feature type="region of interest" description="Disordered" evidence="5">
    <location>
        <begin position="76"/>
        <end position="103"/>
    </location>
</feature>
<dbReference type="AlphaFoldDB" id="A0A1R3RFA6"/>
<protein>
    <recommendedName>
        <fullName evidence="7">Xylanolytic transcriptional activator regulatory domain-containing protein</fullName>
    </recommendedName>
</protein>
<keyword evidence="4" id="KW-0539">Nucleus</keyword>
<evidence type="ECO:0000256" key="4">
    <source>
        <dbReference type="ARBA" id="ARBA00023242"/>
    </source>
</evidence>
<keyword evidence="3" id="KW-0804">Transcription</keyword>
<evidence type="ECO:0000256" key="3">
    <source>
        <dbReference type="ARBA" id="ARBA00023163"/>
    </source>
</evidence>
<dbReference type="OMA" id="LAFNMCQ"/>
<keyword evidence="2" id="KW-0238">DNA-binding</keyword>
<dbReference type="STRING" id="602072.A0A1R3RFA6"/>
<dbReference type="InterPro" id="IPR036864">
    <property type="entry name" value="Zn2-C6_fun-type_DNA-bd_sf"/>
</dbReference>
<feature type="transmembrane region" description="Helical" evidence="6">
    <location>
        <begin position="208"/>
        <end position="231"/>
    </location>
</feature>
<name>A0A1R3RFA6_ASPC5</name>
<dbReference type="PANTHER" id="PTHR46910">
    <property type="entry name" value="TRANSCRIPTION FACTOR PDR1"/>
    <property type="match status" value="1"/>
</dbReference>
<evidence type="ECO:0000313" key="8">
    <source>
        <dbReference type="EMBL" id="OOF93154.1"/>
    </source>
</evidence>
<gene>
    <name evidence="8" type="ORF">ASPCADRAFT_53835</name>
</gene>
<keyword evidence="6" id="KW-1133">Transmembrane helix</keyword>
<evidence type="ECO:0000313" key="9">
    <source>
        <dbReference type="Proteomes" id="UP000188318"/>
    </source>
</evidence>